<dbReference type="InParanoid" id="T0QM80"/>
<dbReference type="STRING" id="1156394.T0QM80"/>
<dbReference type="GeneID" id="19947302"/>
<dbReference type="Pfam" id="PF10392">
    <property type="entry name" value="COG5_N"/>
    <property type="match status" value="1"/>
</dbReference>
<feature type="domain" description="Conserved oligomeric Golgi complex subunit 5 helical" evidence="6">
    <location>
        <begin position="197"/>
        <end position="382"/>
    </location>
</feature>
<evidence type="ECO:0000259" key="6">
    <source>
        <dbReference type="Pfam" id="PF20649"/>
    </source>
</evidence>
<evidence type="ECO:0000313" key="7">
    <source>
        <dbReference type="EMBL" id="EQC35821.1"/>
    </source>
</evidence>
<dbReference type="InterPro" id="IPR019465">
    <property type="entry name" value="Cog5"/>
</dbReference>
<gene>
    <name evidence="7" type="ORF">SDRG_06575</name>
</gene>
<dbReference type="OrthoDB" id="18786at2759"/>
<organism evidence="7 8">
    <name type="scientific">Saprolegnia diclina (strain VS20)</name>
    <dbReference type="NCBI Taxonomy" id="1156394"/>
    <lineage>
        <taxon>Eukaryota</taxon>
        <taxon>Sar</taxon>
        <taxon>Stramenopiles</taxon>
        <taxon>Oomycota</taxon>
        <taxon>Saprolegniomycetes</taxon>
        <taxon>Saprolegniales</taxon>
        <taxon>Saprolegniaceae</taxon>
        <taxon>Saprolegnia</taxon>
    </lineage>
</organism>
<evidence type="ECO:0000313" key="8">
    <source>
        <dbReference type="Proteomes" id="UP000030762"/>
    </source>
</evidence>
<reference evidence="7 8" key="1">
    <citation type="submission" date="2012-04" db="EMBL/GenBank/DDBJ databases">
        <title>The Genome Sequence of Saprolegnia declina VS20.</title>
        <authorList>
            <consortium name="The Broad Institute Genome Sequencing Platform"/>
            <person name="Russ C."/>
            <person name="Nusbaum C."/>
            <person name="Tyler B."/>
            <person name="van West P."/>
            <person name="Dieguez-Uribeondo J."/>
            <person name="de Bruijn I."/>
            <person name="Tripathy S."/>
            <person name="Jiang R."/>
            <person name="Young S.K."/>
            <person name="Zeng Q."/>
            <person name="Gargeya S."/>
            <person name="Fitzgerald M."/>
            <person name="Haas B."/>
            <person name="Abouelleil A."/>
            <person name="Alvarado L."/>
            <person name="Arachchi H.M."/>
            <person name="Berlin A."/>
            <person name="Chapman S.B."/>
            <person name="Goldberg J."/>
            <person name="Griggs A."/>
            <person name="Gujja S."/>
            <person name="Hansen M."/>
            <person name="Howarth C."/>
            <person name="Imamovic A."/>
            <person name="Larimer J."/>
            <person name="McCowen C."/>
            <person name="Montmayeur A."/>
            <person name="Murphy C."/>
            <person name="Neiman D."/>
            <person name="Pearson M."/>
            <person name="Priest M."/>
            <person name="Roberts A."/>
            <person name="Saif S."/>
            <person name="Shea T."/>
            <person name="Sisk P."/>
            <person name="Sykes S."/>
            <person name="Wortman J."/>
            <person name="Nusbaum C."/>
            <person name="Birren B."/>
        </authorList>
    </citation>
    <scope>NUCLEOTIDE SEQUENCE [LARGE SCALE GENOMIC DNA]</scope>
    <source>
        <strain evidence="7 8">VS20</strain>
    </source>
</reference>
<evidence type="ECO:0000259" key="5">
    <source>
        <dbReference type="Pfam" id="PF10392"/>
    </source>
</evidence>
<comment type="subcellular location">
    <subcellularLocation>
        <location evidence="1">Golgi apparatus membrane</location>
        <topology evidence="1">Peripheral membrane protein</topology>
    </subcellularLocation>
</comment>
<evidence type="ECO:0000256" key="3">
    <source>
        <dbReference type="ARBA" id="ARBA00023034"/>
    </source>
</evidence>
<feature type="domain" description="Conserved oligomeric Golgi complex subunit 5 N-terminal" evidence="5">
    <location>
        <begin position="45"/>
        <end position="149"/>
    </location>
</feature>
<evidence type="ECO:0000256" key="4">
    <source>
        <dbReference type="ARBA" id="ARBA00023136"/>
    </source>
</evidence>
<dbReference type="EMBL" id="JH767149">
    <property type="protein sequence ID" value="EQC35821.1"/>
    <property type="molecule type" value="Genomic_DNA"/>
</dbReference>
<dbReference type="VEuPathDB" id="FungiDB:SDRG_06575"/>
<dbReference type="PANTHER" id="PTHR13228">
    <property type="entry name" value="CONSERVED OLIGOMERIC GOLGI COMPLEX COMPONENT 5"/>
    <property type="match status" value="1"/>
</dbReference>
<dbReference type="RefSeq" id="XP_008610583.1">
    <property type="nucleotide sequence ID" value="XM_008612361.1"/>
</dbReference>
<keyword evidence="4" id="KW-0472">Membrane</keyword>
<sequence length="841" mass="92172">MTLTMEDVVAKLRADDELKVFVAPEVPVTEIASAIIASDAKPTKDASASSGSEEFLQKLSVAIQHIDSSIETYVSASHMELLRQVGSVDGLKQHVTTLHSDVTDVKHAIDRMDNDVQKVRRVLSRTIQQLRNVDTCSSIVQRLLRFQTLALGLRALSPIVFAAPADDADYYAACSKASLALYEAELLLQSSQDASRFQSLSLVAPEVPHLRKLRAHLVKQMKTTLKIGMSSTDQTAIASTLQVLYQLGLDTFSETVQACVNEVLHDFETKATNMLKESHMATTTNDGDAKAADAWIAAQNVLDLLSSYALQVWHLQRVLVKLPSGGSTKACFFDAVVQPDEPSLVLTFWDIGCALLSELFKKAMEYRLSVKSVLIGHYPRLRAEALRIVTAWAATTARLLLADAGRPHRAMALPINSMQAELLDAFQAIATKFQERSGDRLLHPITMMFPQSNGYHPSPPSRSDMHTLLKILSVEVDAGGDDPVVVCMVLHGVRRAVEQFCANIASTAHAGASALALPPTSARTVAHAHNMALLHLCHQLDDALLELPINKSEGVAEAIAGPLASLREPLERLSQRLLSAYLDVLATRCESIFASMHDESFVSNVTTDRFMVELTSVFNVLLTEHFGRLGLDGATIATTCLDAFCNRLLSAFARHIALVRPLNDHGKCRLVNDMAQLEAFLSRVRPLHGLVFEEFRAMKHVLFLENDRIFRDARLDKVRPSNVWHHVLSRAPASLALPHKTNNISAAAYVLWMETSAGLDAYSPPTPPSELPLGRASWRDRTLALAAEQAIWANVASTLEAYAQRTAALGQPVDHIYDLITAFGPSLLAGYEVATKAYLFP</sequence>
<protein>
    <recommendedName>
        <fullName evidence="2">Conserved oligomeric Golgi complex subunit 5</fullName>
    </recommendedName>
</protein>
<dbReference type="GO" id="GO:0017119">
    <property type="term" value="C:Golgi transport complex"/>
    <property type="evidence" value="ECO:0007669"/>
    <property type="project" value="InterPro"/>
</dbReference>
<proteinExistence type="predicted"/>
<dbReference type="PANTHER" id="PTHR13228:SF3">
    <property type="entry name" value="CONSERVED OLIGOMERIC GOLGI COMPLEX SUBUNIT 5"/>
    <property type="match status" value="1"/>
</dbReference>
<keyword evidence="3" id="KW-0333">Golgi apparatus</keyword>
<dbReference type="GO" id="GO:0000139">
    <property type="term" value="C:Golgi membrane"/>
    <property type="evidence" value="ECO:0007669"/>
    <property type="project" value="UniProtKB-SubCell"/>
</dbReference>
<dbReference type="eggNOG" id="KOG2211">
    <property type="taxonomic scope" value="Eukaryota"/>
</dbReference>
<dbReference type="OMA" id="MMVEYFE"/>
<evidence type="ECO:0000256" key="2">
    <source>
        <dbReference type="ARBA" id="ARBA00020974"/>
    </source>
</evidence>
<dbReference type="AlphaFoldDB" id="T0QM80"/>
<dbReference type="GO" id="GO:0006891">
    <property type="term" value="P:intra-Golgi vesicle-mediated transport"/>
    <property type="evidence" value="ECO:0007669"/>
    <property type="project" value="InterPro"/>
</dbReference>
<evidence type="ECO:0000256" key="1">
    <source>
        <dbReference type="ARBA" id="ARBA00004395"/>
    </source>
</evidence>
<accession>T0QM80</accession>
<dbReference type="Proteomes" id="UP000030762">
    <property type="component" value="Unassembled WGS sequence"/>
</dbReference>
<name>T0QM80_SAPDV</name>
<keyword evidence="8" id="KW-1185">Reference proteome</keyword>
<dbReference type="InterPro" id="IPR049176">
    <property type="entry name" value="COG5_N"/>
</dbReference>
<dbReference type="InterPro" id="IPR048485">
    <property type="entry name" value="COG5_helical"/>
</dbReference>
<dbReference type="Pfam" id="PF20649">
    <property type="entry name" value="COG5_C"/>
    <property type="match status" value="1"/>
</dbReference>